<dbReference type="InterPro" id="IPR036736">
    <property type="entry name" value="ACP-like_sf"/>
</dbReference>
<proteinExistence type="predicted"/>
<dbReference type="SMART" id="SM01294">
    <property type="entry name" value="PKS_PP_betabranch"/>
    <property type="match status" value="2"/>
</dbReference>
<dbReference type="InterPro" id="IPR020806">
    <property type="entry name" value="PKS_PP-bd"/>
</dbReference>
<dbReference type="Gene3D" id="3.10.129.110">
    <property type="entry name" value="Polyketide synthase dehydratase"/>
    <property type="match status" value="1"/>
</dbReference>
<dbReference type="Pfam" id="PF18369">
    <property type="entry name" value="PKS_DE"/>
    <property type="match status" value="1"/>
</dbReference>
<keyword evidence="5" id="KW-0045">Antibiotic biosynthesis</keyword>
<evidence type="ECO:0000259" key="9">
    <source>
        <dbReference type="PROSITE" id="PS50075"/>
    </source>
</evidence>
<dbReference type="PROSITE" id="PS00012">
    <property type="entry name" value="PHOSPHOPANTETHEINE"/>
    <property type="match status" value="1"/>
</dbReference>
<organism evidence="12 13">
    <name type="scientific">Streptomyces corynorhini</name>
    <dbReference type="NCBI Taxonomy" id="2282652"/>
    <lineage>
        <taxon>Bacteria</taxon>
        <taxon>Bacillati</taxon>
        <taxon>Actinomycetota</taxon>
        <taxon>Actinomycetes</taxon>
        <taxon>Kitasatosporales</taxon>
        <taxon>Streptomycetaceae</taxon>
        <taxon>Streptomyces</taxon>
    </lineage>
</organism>
<evidence type="ECO:0000256" key="6">
    <source>
        <dbReference type="ARBA" id="ARBA00023268"/>
    </source>
</evidence>
<feature type="region of interest" description="N-terminal hotdog fold" evidence="8">
    <location>
        <begin position="2034"/>
        <end position="2157"/>
    </location>
</feature>
<dbReference type="InterPro" id="IPR041618">
    <property type="entry name" value="PKS_DE"/>
</dbReference>
<dbReference type="SUPFAM" id="SSF55048">
    <property type="entry name" value="Probable ACP-binding domain of malonyl-CoA ACP transacylase"/>
    <property type="match status" value="2"/>
</dbReference>
<dbReference type="Pfam" id="PF00109">
    <property type="entry name" value="ketoacyl-synt"/>
    <property type="match status" value="1"/>
</dbReference>
<dbReference type="CDD" id="cd00833">
    <property type="entry name" value="PKS"/>
    <property type="match status" value="1"/>
</dbReference>
<protein>
    <submittedName>
        <fullName evidence="12">SDR family NAD(P)-dependent oxidoreductase</fullName>
    </submittedName>
</protein>
<dbReference type="Pfam" id="PF00698">
    <property type="entry name" value="Acyl_transf_1"/>
    <property type="match status" value="2"/>
</dbReference>
<evidence type="ECO:0000256" key="2">
    <source>
        <dbReference type="ARBA" id="ARBA00022450"/>
    </source>
</evidence>
<evidence type="ECO:0000259" key="11">
    <source>
        <dbReference type="PROSITE" id="PS52019"/>
    </source>
</evidence>
<feature type="domain" description="Ketosynthase family 3 (KS3)" evidence="10">
    <location>
        <begin position="1117"/>
        <end position="1544"/>
    </location>
</feature>
<dbReference type="Gene3D" id="3.40.50.720">
    <property type="entry name" value="NAD(P)-binding Rossmann-like Domain"/>
    <property type="match status" value="2"/>
</dbReference>
<dbReference type="GO" id="GO:0006633">
    <property type="term" value="P:fatty acid biosynthetic process"/>
    <property type="evidence" value="ECO:0007669"/>
    <property type="project" value="InterPro"/>
</dbReference>
<dbReference type="InterPro" id="IPR016036">
    <property type="entry name" value="Malonyl_transacylase_ACP-bd"/>
</dbReference>
<dbReference type="InterPro" id="IPR016039">
    <property type="entry name" value="Thiolase-like"/>
</dbReference>
<evidence type="ECO:0000256" key="4">
    <source>
        <dbReference type="ARBA" id="ARBA00022679"/>
    </source>
</evidence>
<dbReference type="SUPFAM" id="SSF53901">
    <property type="entry name" value="Thiolase-like"/>
    <property type="match status" value="1"/>
</dbReference>
<feature type="domain" description="Carrier" evidence="9">
    <location>
        <begin position="1021"/>
        <end position="1096"/>
    </location>
</feature>
<comment type="pathway">
    <text evidence="1">Antibiotic biosynthesis.</text>
</comment>
<dbReference type="InterPro" id="IPR057326">
    <property type="entry name" value="KR_dom"/>
</dbReference>
<dbReference type="CDD" id="cd08956">
    <property type="entry name" value="KR_3_FAS_SDR_x"/>
    <property type="match status" value="1"/>
</dbReference>
<dbReference type="InterPro" id="IPR032821">
    <property type="entry name" value="PKS_assoc"/>
</dbReference>
<name>A0A370B8Z2_9ACTN</name>
<comment type="caution">
    <text evidence="12">The sequence shown here is derived from an EMBL/GenBank/DDBJ whole genome shotgun (WGS) entry which is preliminary data.</text>
</comment>
<dbReference type="InterPro" id="IPR006162">
    <property type="entry name" value="Ppantetheine_attach_site"/>
</dbReference>
<dbReference type="GO" id="GO:0031177">
    <property type="term" value="F:phosphopantetheine binding"/>
    <property type="evidence" value="ECO:0007669"/>
    <property type="project" value="InterPro"/>
</dbReference>
<dbReference type="SMART" id="SM00822">
    <property type="entry name" value="PKS_KR"/>
    <property type="match status" value="2"/>
</dbReference>
<dbReference type="EMBL" id="QQNA01000072">
    <property type="protein sequence ID" value="RDG38101.1"/>
    <property type="molecule type" value="Genomic_DNA"/>
</dbReference>
<dbReference type="InterPro" id="IPR020807">
    <property type="entry name" value="PKS_DH"/>
</dbReference>
<dbReference type="InterPro" id="IPR036291">
    <property type="entry name" value="NAD(P)-bd_dom_sf"/>
</dbReference>
<dbReference type="PROSITE" id="PS52019">
    <property type="entry name" value="PKS_MFAS_DH"/>
    <property type="match status" value="1"/>
</dbReference>
<dbReference type="InterPro" id="IPR020802">
    <property type="entry name" value="TesA-like"/>
</dbReference>
<evidence type="ECO:0000256" key="5">
    <source>
        <dbReference type="ARBA" id="ARBA00023194"/>
    </source>
</evidence>
<keyword evidence="7" id="KW-0012">Acyltransferase</keyword>
<dbReference type="SUPFAM" id="SSF53474">
    <property type="entry name" value="alpha/beta-Hydrolases"/>
    <property type="match status" value="1"/>
</dbReference>
<dbReference type="SMART" id="SM00823">
    <property type="entry name" value="PKS_PP"/>
    <property type="match status" value="2"/>
</dbReference>
<evidence type="ECO:0000313" key="12">
    <source>
        <dbReference type="EMBL" id="RDG38101.1"/>
    </source>
</evidence>
<accession>A0A370B8Z2</accession>
<dbReference type="Pfam" id="PF02801">
    <property type="entry name" value="Ketoacyl-synt_C"/>
    <property type="match status" value="1"/>
</dbReference>
<evidence type="ECO:0000259" key="10">
    <source>
        <dbReference type="PROSITE" id="PS52004"/>
    </source>
</evidence>
<dbReference type="SUPFAM" id="SSF47336">
    <property type="entry name" value="ACP-like"/>
    <property type="match status" value="2"/>
</dbReference>
<dbReference type="FunFam" id="1.10.1200.10:FF:000007">
    <property type="entry name" value="Probable polyketide synthase pks17"/>
    <property type="match status" value="1"/>
</dbReference>
<dbReference type="InterPro" id="IPR049900">
    <property type="entry name" value="PKS_mFAS_DH"/>
</dbReference>
<dbReference type="PANTHER" id="PTHR43775:SF51">
    <property type="entry name" value="INACTIVE PHENOLPHTHIOCEROL SYNTHESIS POLYKETIDE SYNTHASE TYPE I PKS1-RELATED"/>
    <property type="match status" value="1"/>
</dbReference>
<sequence>ERDAPTAPGTDDTPRPRAFTVSGRSAAALRDQALRLAARLRTAPGDAPRPADLAWSLAATRSALEHRAVVVAPDHAVLLRGLTALADGTPDPAVVRGVADTEGDPVFLFPGHGPQWEGMATELHTHDARFRASFDEAAAAVEEFIDYRVLDVLRGAPGAPPLERLDVVQPTLFVVCVALARHWMACGVRPAAVVGQSQGEIAAAHIAGVLTLQDAARIVVARARALTPLAGRGGMIAVPLPLAEVERLIAPYDGRITVGGVNGPRSVTVSGDAEPLAALLARLTDDGVRARRVPIQFASHSPRVEEVRDALLAGFAPVRPRPAEIPFHSTVTGTRVEDTTTLDAAHWYDNVRRPVRFEDTVRALADAGERVFVEVGPHPVVTTAVGDILDDLGITDGAVLGTLRRSEDGTGRFLTSVAGLAVRGGSVDWNAVHDEPAHRVDLPVYAFQRRRYWPGFTAAATTRAAETADAPFWRAVESDDLTTLAEALGLDEHAVATLAPALADYRRRGNDRATADRWRYRITWHPLRDTASPAPTGRWTLVVPRGHENGPEATAVRAALARAGADCVPVIVDGHLDRADLAAALSAAPAGATDGARGVLSLLALDDRPHPRHPLLHNGFAATVALMRTLDDLGTRLPVWFLTRGAVTTRSDSAPPTPAQALVWGFGRVVALEQADRWGGLIDLPDQLDARAADRVVAVLARTDHEDQVAVRATGVLGRRLERAALGGLPGRRQWRPEGTVLVTGGTGALGRHVARWLARAGAPHLLLVSRSGPDAEGAAELLAELSAAGTHAELVARDIADPADLAGLLATIPEDRPLTAVFHTAAVLDDGVIGSLTPERLAATLRVKVGGALNLDAATRGLDLSAFVLFSASSGVFGSPGHGNYAPGNAYLDALAEDRRSRGLPATAVAWSGWAGGGMAAGTVGERLQRHGVRLMDPAVAVTALQDALDQDDTTLVVTDIDWESFGAELDKGRPRRLYAELPELEGLRARRPAAPAAADGDENDLMATVAALGEADRRRALLDLVRGHIAYVLNHPSPDDVEPARAFRELGFDSLTAVELRNTLGEATGMPLSATLVYDYPTPAALADHLAEQLAPAGPASSGGSVAVTRRDTAEDPVVIVGMACRFPGGADTPEGFWRLLADGTDTMGPFPEDRDWDLAGLYDPEPGAPGRTSTLTGGFLDGFADFDPGVFNISPREALAMDPQQRLLLEVAWETFERAGIDPGSLRGSRTGVFAGTNFQDYTSRPLAPGTDVGAHLVTGNSASVLSGRVSYTFGLEGPAVTVDTACSSSLVALHLAAQALRAGECDLALAGGVTVMSTPGLFVDFSRQRGLAADGRCKAFAEAADGTGFSEGGGLLLVERLSDARRLGHPVLAVVAGSAVNQDGASNGLTAPNGPSQQRVIRAALAAAGLSGADVDAVEAHGTGTRLGDPIEAQALLATYGQERAADRPLWLGSVKSNVGHTQAGAGVAGVMKMVLAMGRGVLPATLHVDEPSSHVDWSVGGVQLLREAREWPSAGERPRRAGVSSFGISGTNAHVILEDVTGLSRADGPGAEAPGAGEPGAGAVPVAADADAGGAYVPWVVTGRGQDALRAQAARLLDHVTRHPEIPLAATASALATTRTPFTHRAVLVGADRAGLTAQLTALAQDLPARSGTVTGTARSSGRTAFLFTGQGAQRPGMGRELSAAYPVFARAFDAVCERVPALRAALDSDDADLLNRTEHAQPALFAFEVALFRLLESWGVRPDFVAGHSIGEIAAAHVAGVFSLDDACALVAARGRLMQALPPGGAMASIRAAEDEVLPLLAGAGHEVGIAALNGPAATVISGTEKAVARIREHFSAAGRRTTGLRVSHAFHSPLMDPVLDDFRAVAAAVSYHEPALPVVSGLTGRTASTGQLTDAEYWVRHVREPVRFHDCVTQLYASGARRFLEVGPDGPLTVLAESALSAAEPPVTDEPVLVAAVLRDKTETDCLLRAVGTLFAHGVSPDWAALLPGARTTTGLPTYAFQRQRFWLPTAAPAGDPVAAGLRAAEHPFLAAEVARAGSDDLLFTGRLSLREHPWLADHTVLGQVILPATGYLDLAVHVGDRTGCGHLSELTLLTPLVVPADGAAHLQVTVDAPDDHGRRAFAVWSRAEAGDEDWQRHAQGTLAPQPTSAPADDLTAWPPPGAVVVSETAPYEDFAAAGFAYGPSFQGLGTVWERGDERYADVALPEPYREAAARHVLHPALLDAAVQALLLGRPGRRDDDTAATPMLPFAWTGLTVHATGATALRVRLSPADHEHGYRVLVTDTAGRAVATADAITLRAASAVAADAPGRTELLSLDWRESLPAPEPRAVRTARWIVLGEGDDRVADVLDAAGAHLETYADLEALGKAVDTGMNMPEAVIVAPDARLPDGHGMPEAVRGHLTRTHELMCDWLADERYADSRLVFVTRSAVTAGQDTGSPGAVAPDVTGAALWGLVRAGQAEHPGRFQLVDLSGATEDGDPAALFAAFASGLPHSAVRAGRVLHPDAAPATTGATPDLAAGTVLVTGATGTLGRAVARHLVTRHGVRSLLLTGRRGPAADGADALVAELTALGARVRLEACDVAERAEVERLLGRLPADAPLTGVIHAAGVTDDAVLTALDGTRFDSVLRPKADGAWNLHQATAAAHHPAVFLLFSSVAGTFGALGQANYAAANAFLDGLAALRHSLGLPAASVAWGLWNDDSGMTAGLSRADRGRMARGGMRPLATEDALALLDDALATTDPAVIALATGSGRAGVRSMLRPAPATARRRAAAAAAEVSVPSLLAGRTPEEGRALLLGLVRDLGATVLGHASADEVEPDRLFTEQGFDSLTVVELRNHLATATGLKLTPTLLFDHATPEALAAHLHGRIAEGAAQDTGGRQPAAATPEIRVADTIGGLFKQACLDGRVDEGFSLLQAVAGLRPTFTSPDELPGLPGAIRLAAGDTAAPLVCFSSYVALAGVHQYARFASAFRGRRDVWALPTQGFGTGEPLPATHDAIAELHAEAVHRTVGDTPPVLLGSSSGGILALSAARRMQERGLTPAAVVLLDTYMPRVDSPFLRFSQQMLTGMFERESMFAHMDSDRLTAMSWYIAMVGEWEPGPLECPVLLVRSSEPPIPAAPGEEMRPEEWQTSWHRAHTVLDVPGNHFSVMEDHARSTAGVTDDWLIARGV</sequence>
<dbReference type="InterPro" id="IPR049551">
    <property type="entry name" value="PKS_DH_C"/>
</dbReference>
<dbReference type="InterPro" id="IPR016035">
    <property type="entry name" value="Acyl_Trfase/lysoPLipase"/>
</dbReference>
<dbReference type="InterPro" id="IPR020841">
    <property type="entry name" value="PKS_Beta-ketoAc_synthase_dom"/>
</dbReference>
<dbReference type="FunFam" id="3.40.366.10:FF:000002">
    <property type="entry name" value="Probable polyketide synthase 2"/>
    <property type="match status" value="2"/>
</dbReference>
<dbReference type="GO" id="GO:0004312">
    <property type="term" value="F:fatty acid synthase activity"/>
    <property type="evidence" value="ECO:0007669"/>
    <property type="project" value="TreeGrafter"/>
</dbReference>
<dbReference type="InterPro" id="IPR013968">
    <property type="entry name" value="PKS_KR"/>
</dbReference>
<dbReference type="Pfam" id="PF16197">
    <property type="entry name" value="KAsynt_C_assoc"/>
    <property type="match status" value="1"/>
</dbReference>
<feature type="domain" description="Carrier" evidence="9">
    <location>
        <begin position="2802"/>
        <end position="2877"/>
    </location>
</feature>
<keyword evidence="13" id="KW-1185">Reference proteome</keyword>
<dbReference type="OrthoDB" id="9778690at2"/>
<dbReference type="FunFam" id="3.40.47.10:FF:000019">
    <property type="entry name" value="Polyketide synthase type I"/>
    <property type="match status" value="1"/>
</dbReference>
<evidence type="ECO:0000256" key="7">
    <source>
        <dbReference type="ARBA" id="ARBA00023315"/>
    </source>
</evidence>
<dbReference type="Gene3D" id="3.30.70.3290">
    <property type="match status" value="2"/>
</dbReference>
<dbReference type="PROSITE" id="PS52004">
    <property type="entry name" value="KS3_2"/>
    <property type="match status" value="1"/>
</dbReference>
<dbReference type="GO" id="GO:0004315">
    <property type="term" value="F:3-oxoacyl-[acyl-carrier-protein] synthase activity"/>
    <property type="evidence" value="ECO:0007669"/>
    <property type="project" value="InterPro"/>
</dbReference>
<dbReference type="Gene3D" id="3.40.366.10">
    <property type="entry name" value="Malonyl-Coenzyme A Acyl Carrier Protein, domain 2"/>
    <property type="match status" value="2"/>
</dbReference>
<dbReference type="SUPFAM" id="SSF51735">
    <property type="entry name" value="NAD(P)-binding Rossmann-fold domains"/>
    <property type="match status" value="4"/>
</dbReference>
<evidence type="ECO:0000313" key="13">
    <source>
        <dbReference type="Proteomes" id="UP000253741"/>
    </source>
</evidence>
<dbReference type="PROSITE" id="PS00606">
    <property type="entry name" value="KS3_1"/>
    <property type="match status" value="1"/>
</dbReference>
<dbReference type="Pfam" id="PF14765">
    <property type="entry name" value="PS-DH"/>
    <property type="match status" value="1"/>
</dbReference>
<evidence type="ECO:0000256" key="3">
    <source>
        <dbReference type="ARBA" id="ARBA00022553"/>
    </source>
</evidence>
<dbReference type="Pfam" id="PF22621">
    <property type="entry name" value="CurL-like_PKS_C"/>
    <property type="match status" value="1"/>
</dbReference>
<dbReference type="InterPro" id="IPR001227">
    <property type="entry name" value="Ac_transferase_dom_sf"/>
</dbReference>
<dbReference type="SUPFAM" id="SSF52151">
    <property type="entry name" value="FabD/lysophospholipase-like"/>
    <property type="match status" value="2"/>
</dbReference>
<dbReference type="RefSeq" id="WP_114623587.1">
    <property type="nucleotide sequence ID" value="NZ_QQNA01000072.1"/>
</dbReference>
<dbReference type="Gene3D" id="3.40.47.10">
    <property type="match status" value="1"/>
</dbReference>
<feature type="domain" description="PKS/mFAS DH" evidence="11">
    <location>
        <begin position="2034"/>
        <end position="2314"/>
    </location>
</feature>
<dbReference type="Gene3D" id="3.40.50.1820">
    <property type="entry name" value="alpha/beta hydrolase"/>
    <property type="match status" value="1"/>
</dbReference>
<keyword evidence="2" id="KW-0596">Phosphopantetheine</keyword>
<dbReference type="InterPro" id="IPR001031">
    <property type="entry name" value="Thioesterase"/>
</dbReference>
<dbReference type="Pfam" id="PF00975">
    <property type="entry name" value="Thioesterase"/>
    <property type="match status" value="1"/>
</dbReference>
<keyword evidence="6" id="KW-0511">Multifunctional enzyme</keyword>
<dbReference type="SMART" id="SM00826">
    <property type="entry name" value="PKS_DH"/>
    <property type="match status" value="1"/>
</dbReference>
<dbReference type="Pfam" id="PF21089">
    <property type="entry name" value="PKS_DH_N"/>
    <property type="match status" value="1"/>
</dbReference>
<dbReference type="InterPro" id="IPR014043">
    <property type="entry name" value="Acyl_transferase_dom"/>
</dbReference>
<keyword evidence="4" id="KW-0808">Transferase</keyword>
<feature type="non-terminal residue" evidence="12">
    <location>
        <position position="1"/>
    </location>
</feature>
<dbReference type="InterPro" id="IPR014030">
    <property type="entry name" value="Ketoacyl_synth_N"/>
</dbReference>
<dbReference type="PROSITE" id="PS50075">
    <property type="entry name" value="CARRIER"/>
    <property type="match status" value="2"/>
</dbReference>
<evidence type="ECO:0000256" key="1">
    <source>
        <dbReference type="ARBA" id="ARBA00004792"/>
    </source>
</evidence>
<feature type="active site" description="Proton acceptor; for dehydratase activity" evidence="8">
    <location>
        <position position="2066"/>
    </location>
</feature>
<dbReference type="Pfam" id="PF00550">
    <property type="entry name" value="PP-binding"/>
    <property type="match status" value="2"/>
</dbReference>
<dbReference type="InterPro" id="IPR050091">
    <property type="entry name" value="PKS_NRPS_Biosynth_Enz"/>
</dbReference>
<dbReference type="GO" id="GO:0033068">
    <property type="term" value="P:macrolide biosynthetic process"/>
    <property type="evidence" value="ECO:0007669"/>
    <property type="project" value="UniProtKB-ARBA"/>
</dbReference>
<gene>
    <name evidence="12" type="ORF">DVH02_10945</name>
</gene>
<dbReference type="Gene3D" id="1.10.1200.10">
    <property type="entry name" value="ACP-like"/>
    <property type="match status" value="2"/>
</dbReference>
<dbReference type="PANTHER" id="PTHR43775">
    <property type="entry name" value="FATTY ACID SYNTHASE"/>
    <property type="match status" value="1"/>
</dbReference>
<dbReference type="InterPro" id="IPR029058">
    <property type="entry name" value="AB_hydrolase_fold"/>
</dbReference>
<keyword evidence="3" id="KW-0597">Phosphoprotein</keyword>
<evidence type="ECO:0000256" key="8">
    <source>
        <dbReference type="PROSITE-ProRule" id="PRU01363"/>
    </source>
</evidence>
<dbReference type="Pfam" id="PF08659">
    <property type="entry name" value="KR"/>
    <property type="match status" value="2"/>
</dbReference>
<dbReference type="Gene3D" id="6.10.140.1830">
    <property type="match status" value="1"/>
</dbReference>
<feature type="region of interest" description="C-terminal hotdog fold" evidence="8">
    <location>
        <begin position="2170"/>
        <end position="2314"/>
    </location>
</feature>
<dbReference type="InterPro" id="IPR014031">
    <property type="entry name" value="Ketoacyl_synth_C"/>
</dbReference>
<dbReference type="InterPro" id="IPR009081">
    <property type="entry name" value="PP-bd_ACP"/>
</dbReference>
<dbReference type="SMART" id="SM00824">
    <property type="entry name" value="PKS_TE"/>
    <property type="match status" value="1"/>
</dbReference>
<dbReference type="SMART" id="SM00825">
    <property type="entry name" value="PKS_KS"/>
    <property type="match status" value="1"/>
</dbReference>
<reference evidence="12 13" key="1">
    <citation type="submission" date="2018-07" db="EMBL/GenBank/DDBJ databases">
        <title>Streptomyces species from bats.</title>
        <authorList>
            <person name="Dunlap C."/>
        </authorList>
    </citation>
    <scope>NUCLEOTIDE SEQUENCE [LARGE SCALE GENOMIC DNA]</scope>
    <source>
        <strain evidence="12 13">AC230</strain>
    </source>
</reference>
<dbReference type="CDD" id="cd08952">
    <property type="entry name" value="KR_1_SDR_x"/>
    <property type="match status" value="1"/>
</dbReference>
<dbReference type="SMART" id="SM00827">
    <property type="entry name" value="PKS_AT"/>
    <property type="match status" value="2"/>
</dbReference>
<dbReference type="InterPro" id="IPR042104">
    <property type="entry name" value="PKS_dehydratase_sf"/>
</dbReference>
<dbReference type="InterPro" id="IPR049552">
    <property type="entry name" value="PKS_DH_N"/>
</dbReference>
<feature type="active site" description="Proton donor; for dehydratase activity" evidence="8">
    <location>
        <position position="2231"/>
    </location>
</feature>
<dbReference type="InterPro" id="IPR018201">
    <property type="entry name" value="Ketoacyl_synth_AS"/>
</dbReference>
<dbReference type="Proteomes" id="UP000253741">
    <property type="component" value="Unassembled WGS sequence"/>
</dbReference>